<gene>
    <name evidence="2" type="ORF">B0A55_13622</name>
</gene>
<reference evidence="2 3" key="1">
    <citation type="submission" date="2017-03" db="EMBL/GenBank/DDBJ databases">
        <title>Genomes of endolithic fungi from Antarctica.</title>
        <authorList>
            <person name="Coleine C."/>
            <person name="Masonjones S."/>
            <person name="Stajich J.E."/>
        </authorList>
    </citation>
    <scope>NUCLEOTIDE SEQUENCE [LARGE SCALE GENOMIC DNA]</scope>
    <source>
        <strain evidence="2 3">CCFEE 5184</strain>
    </source>
</reference>
<dbReference type="Proteomes" id="UP000309340">
    <property type="component" value="Unassembled WGS sequence"/>
</dbReference>
<evidence type="ECO:0000313" key="2">
    <source>
        <dbReference type="EMBL" id="TKA43700.1"/>
    </source>
</evidence>
<dbReference type="OrthoDB" id="2537141at2759"/>
<evidence type="ECO:0000313" key="3">
    <source>
        <dbReference type="Proteomes" id="UP000309340"/>
    </source>
</evidence>
<organism evidence="2 3">
    <name type="scientific">Friedmanniomyces simplex</name>
    <dbReference type="NCBI Taxonomy" id="329884"/>
    <lineage>
        <taxon>Eukaryota</taxon>
        <taxon>Fungi</taxon>
        <taxon>Dikarya</taxon>
        <taxon>Ascomycota</taxon>
        <taxon>Pezizomycotina</taxon>
        <taxon>Dothideomycetes</taxon>
        <taxon>Dothideomycetidae</taxon>
        <taxon>Mycosphaerellales</taxon>
        <taxon>Teratosphaeriaceae</taxon>
        <taxon>Friedmanniomyces</taxon>
    </lineage>
</organism>
<accession>A0A4U0V4Q4</accession>
<protein>
    <submittedName>
        <fullName evidence="2">Uncharacterized protein</fullName>
    </submittedName>
</protein>
<keyword evidence="3" id="KW-1185">Reference proteome</keyword>
<sequence length="86" mass="9385">MFDQEDEMLDQAQASPYAGQHVYANAEQAEALATAVTSGEAFGLYEDRVLYADQVEDVLFEESPSRVPSGLLATHASPTHDLSPRQ</sequence>
<dbReference type="AlphaFoldDB" id="A0A4U0V4Q4"/>
<dbReference type="EMBL" id="NAJQ01002418">
    <property type="protein sequence ID" value="TKA43700.1"/>
    <property type="molecule type" value="Genomic_DNA"/>
</dbReference>
<evidence type="ECO:0000256" key="1">
    <source>
        <dbReference type="SAM" id="MobiDB-lite"/>
    </source>
</evidence>
<feature type="region of interest" description="Disordered" evidence="1">
    <location>
        <begin position="63"/>
        <end position="86"/>
    </location>
</feature>
<comment type="caution">
    <text evidence="2">The sequence shown here is derived from an EMBL/GenBank/DDBJ whole genome shotgun (WGS) entry which is preliminary data.</text>
</comment>
<feature type="non-terminal residue" evidence="2">
    <location>
        <position position="86"/>
    </location>
</feature>
<name>A0A4U0V4Q4_9PEZI</name>
<proteinExistence type="predicted"/>